<organism evidence="1 2">
    <name type="scientific">Dermacentor silvarum</name>
    <name type="common">Tick</name>
    <dbReference type="NCBI Taxonomy" id="543639"/>
    <lineage>
        <taxon>Eukaryota</taxon>
        <taxon>Metazoa</taxon>
        <taxon>Ecdysozoa</taxon>
        <taxon>Arthropoda</taxon>
        <taxon>Chelicerata</taxon>
        <taxon>Arachnida</taxon>
        <taxon>Acari</taxon>
        <taxon>Parasitiformes</taxon>
        <taxon>Ixodida</taxon>
        <taxon>Ixodoidea</taxon>
        <taxon>Ixodidae</taxon>
        <taxon>Rhipicephalinae</taxon>
        <taxon>Dermacentor</taxon>
    </lineage>
</organism>
<protein>
    <submittedName>
        <fullName evidence="1">Uncharacterized protein</fullName>
    </submittedName>
</protein>
<dbReference type="EMBL" id="CM023476">
    <property type="protein sequence ID" value="KAH7940780.1"/>
    <property type="molecule type" value="Genomic_DNA"/>
</dbReference>
<gene>
    <name evidence="1" type="ORF">HPB49_005616</name>
</gene>
<accession>A0ACB8CDD9</accession>
<name>A0ACB8CDD9_DERSI</name>
<dbReference type="Proteomes" id="UP000821865">
    <property type="component" value="Chromosome 7"/>
</dbReference>
<keyword evidence="2" id="KW-1185">Reference proteome</keyword>
<evidence type="ECO:0000313" key="1">
    <source>
        <dbReference type="EMBL" id="KAH7940780.1"/>
    </source>
</evidence>
<reference evidence="1" key="1">
    <citation type="submission" date="2020-05" db="EMBL/GenBank/DDBJ databases">
        <title>Large-scale comparative analyses of tick genomes elucidate their genetic diversity and vector capacities.</title>
        <authorList>
            <person name="Jia N."/>
            <person name="Wang J."/>
            <person name="Shi W."/>
            <person name="Du L."/>
            <person name="Sun Y."/>
            <person name="Zhan W."/>
            <person name="Jiang J."/>
            <person name="Wang Q."/>
            <person name="Zhang B."/>
            <person name="Ji P."/>
            <person name="Sakyi L.B."/>
            <person name="Cui X."/>
            <person name="Yuan T."/>
            <person name="Jiang B."/>
            <person name="Yang W."/>
            <person name="Lam T.T.-Y."/>
            <person name="Chang Q."/>
            <person name="Ding S."/>
            <person name="Wang X."/>
            <person name="Zhu J."/>
            <person name="Ruan X."/>
            <person name="Zhao L."/>
            <person name="Wei J."/>
            <person name="Que T."/>
            <person name="Du C."/>
            <person name="Cheng J."/>
            <person name="Dai P."/>
            <person name="Han X."/>
            <person name="Huang E."/>
            <person name="Gao Y."/>
            <person name="Liu J."/>
            <person name="Shao H."/>
            <person name="Ye R."/>
            <person name="Li L."/>
            <person name="Wei W."/>
            <person name="Wang X."/>
            <person name="Wang C."/>
            <person name="Yang T."/>
            <person name="Huo Q."/>
            <person name="Li W."/>
            <person name="Guo W."/>
            <person name="Chen H."/>
            <person name="Zhou L."/>
            <person name="Ni X."/>
            <person name="Tian J."/>
            <person name="Zhou Y."/>
            <person name="Sheng Y."/>
            <person name="Liu T."/>
            <person name="Pan Y."/>
            <person name="Xia L."/>
            <person name="Li J."/>
            <person name="Zhao F."/>
            <person name="Cao W."/>
        </authorList>
    </citation>
    <scope>NUCLEOTIDE SEQUENCE</scope>
    <source>
        <strain evidence="1">Dsil-2018</strain>
    </source>
</reference>
<sequence>MTSNIFFSAANKQAKKLIILGEFNASHPPWGYRTETPKGCRLALAIPLHRLTLLTEPDRPTRTGNSVSRDTCPDLTVVKGLTQCSWSNLMENLGSDHSILATEVQLVATRTTERAIKITNWDAFRHNRTKSEQPDTPSLHE</sequence>
<comment type="caution">
    <text evidence="1">The sequence shown here is derived from an EMBL/GenBank/DDBJ whole genome shotgun (WGS) entry which is preliminary data.</text>
</comment>
<proteinExistence type="predicted"/>
<evidence type="ECO:0000313" key="2">
    <source>
        <dbReference type="Proteomes" id="UP000821865"/>
    </source>
</evidence>